<dbReference type="GO" id="GO:0005737">
    <property type="term" value="C:cytoplasm"/>
    <property type="evidence" value="ECO:0007669"/>
    <property type="project" value="UniProtKB-SubCell"/>
</dbReference>
<dbReference type="GO" id="GO:0000278">
    <property type="term" value="P:mitotic cell cycle"/>
    <property type="evidence" value="ECO:0007669"/>
    <property type="project" value="TreeGrafter"/>
</dbReference>
<dbReference type="GO" id="GO:0007051">
    <property type="term" value="P:spindle organization"/>
    <property type="evidence" value="ECO:0007669"/>
    <property type="project" value="TreeGrafter"/>
</dbReference>
<comment type="subcellular location">
    <subcellularLocation>
        <location evidence="1">Cytoplasm</location>
    </subcellularLocation>
</comment>
<sequence length="1031" mass="114401">MSRTSLPTPCPAFGSRHFSSLPAFDISDDTAQIDYTRAFDSSLRGPQPRRSSALYGKMARKAPVAVFEEVREDEVLDQYAPKGPVQGKTLLSKPARKMAVGSTVRSDVAETEARGGLKEIGQVRAQTSDLKGGPSIPMVERKVAEGSMASNRRGSLAHGGMAGGIKKDPRRRTIFVPEDTTVLTIHPGGHTTRLDDTFQLSSFDVPPIPQEEMQIAEEDSQLQKPLRRLRRSLAAAPRRGPLQPIQGIDNVDGFDVCGANTGKENQPPRAEKKFKPITSVKPDSPVHHNAVQRSRLLAPTAASQARQNAVPRNPVPLTKALATKPAHHMANSRLSTFSPRAATPPKARPLTSREPQNLTKPRHSGSPQQRSSPNRPGRTSAETSQKQELRRMMAKRRNEMQATKVKHYPSLTEDLAHLSLYEDDWLSQQEVALTEVVNEIFKAVETRPRSSSKSVRQSMIDIYHQPDVAIMHKRLQASLVYGALSKPKGTSATSDLRHDIGLRKRFVNLWLESYNQEVLRAAAEVVVGKQIPRRNSASQYSIEESERILDPVTDRRDLIAFLETFLVHVSDLDLAESLGYGEAQSLETMRWRKTMERSFMLIWLLDQAKTSELVSVTLFKSRSKHKSSASLLRTLSAMLLPAVGDIVRTVKQLDYQVSHGQDPLDEVAYRIENLAVDLRDGILLTHLVETLLYSRQADHGMAGDDNATVTVTLPDAAIIQSDYYTPDNFRNTRMLSQHLRMPCLGHAQQAFNVQVALSALACWDVDAANVVGDVTADDIVHGHREKTLSLLWSLVSVYGLDHLIDWKELAVDTQHASAAANTLNEASMRHDHATHLQNWAAAHFPGVKNLTTSFSDGKAYASILEHFSAHLPPRSASERTSTSTTALESQLLSLGCSAAFTRQLTSTIGAIPSRETTLSNLAFLASRLLPLSKQHHAAMRIQRWYRHQRMPRMISQRVALMRMARDCALVVQTQQKIYKAATTLQGAWRGVIARRVERLEGDVQAFQVLARGWRVRGRMNGQGGGRVMGGW</sequence>
<evidence type="ECO:0000256" key="2">
    <source>
        <dbReference type="ARBA" id="ARBA00022490"/>
    </source>
</evidence>
<dbReference type="PANTHER" id="PTHR22706:SF1">
    <property type="entry name" value="ASSEMBLY FACTOR FOR SPINDLE MICROTUBULES"/>
    <property type="match status" value="1"/>
</dbReference>
<protein>
    <submittedName>
        <fullName evidence="5">Abnormal spindle-like microcephaly-associated homolog</fullName>
    </submittedName>
</protein>
<keyword evidence="2" id="KW-0963">Cytoplasm</keyword>
<feature type="region of interest" description="Disordered" evidence="4">
    <location>
        <begin position="324"/>
        <end position="390"/>
    </location>
</feature>
<evidence type="ECO:0000256" key="3">
    <source>
        <dbReference type="ARBA" id="ARBA00022860"/>
    </source>
</evidence>
<dbReference type="GO" id="GO:0051295">
    <property type="term" value="P:establishment of meiotic spindle localization"/>
    <property type="evidence" value="ECO:0007669"/>
    <property type="project" value="TreeGrafter"/>
</dbReference>
<dbReference type="Proteomes" id="UP001296104">
    <property type="component" value="Unassembled WGS sequence"/>
</dbReference>
<dbReference type="SUPFAM" id="SSF47576">
    <property type="entry name" value="Calponin-homology domain, CH-domain"/>
    <property type="match status" value="1"/>
</dbReference>
<dbReference type="Gene3D" id="1.10.418.10">
    <property type="entry name" value="Calponin-like domain"/>
    <property type="match status" value="1"/>
</dbReference>
<dbReference type="CDD" id="cd21223">
    <property type="entry name" value="CH_ASPM_rpt1"/>
    <property type="match status" value="1"/>
</dbReference>
<gene>
    <name evidence="5" type="ORF">LECACI_7A003925</name>
</gene>
<dbReference type="InterPro" id="IPR036872">
    <property type="entry name" value="CH_dom_sf"/>
</dbReference>
<dbReference type="EMBL" id="CAVMBE010000020">
    <property type="protein sequence ID" value="CAK3989236.1"/>
    <property type="molecule type" value="Genomic_DNA"/>
</dbReference>
<evidence type="ECO:0000256" key="1">
    <source>
        <dbReference type="ARBA" id="ARBA00004496"/>
    </source>
</evidence>
<evidence type="ECO:0000313" key="6">
    <source>
        <dbReference type="Proteomes" id="UP001296104"/>
    </source>
</evidence>
<feature type="compositionally biased region" description="Polar residues" evidence="4">
    <location>
        <begin position="353"/>
        <end position="374"/>
    </location>
</feature>
<evidence type="ECO:0000256" key="4">
    <source>
        <dbReference type="SAM" id="MobiDB-lite"/>
    </source>
</evidence>
<name>A0AAI8YXR8_9PEZI</name>
<evidence type="ECO:0000313" key="5">
    <source>
        <dbReference type="EMBL" id="CAK3989236.1"/>
    </source>
</evidence>
<dbReference type="PANTHER" id="PTHR22706">
    <property type="entry name" value="ASSEMBLY FACTOR FOR SPINDLE MICROTUBULES"/>
    <property type="match status" value="1"/>
</dbReference>
<keyword evidence="6" id="KW-1185">Reference proteome</keyword>
<proteinExistence type="predicted"/>
<reference evidence="5" key="1">
    <citation type="submission" date="2023-11" db="EMBL/GenBank/DDBJ databases">
        <authorList>
            <person name="Alioto T."/>
            <person name="Alioto T."/>
            <person name="Gomez Garrido J."/>
        </authorList>
    </citation>
    <scope>NUCLEOTIDE SEQUENCE</scope>
</reference>
<dbReference type="InterPro" id="IPR051185">
    <property type="entry name" value="ASPM"/>
</dbReference>
<dbReference type="AlphaFoldDB" id="A0AAI8YXR8"/>
<feature type="region of interest" description="Disordered" evidence="4">
    <location>
        <begin position="260"/>
        <end position="291"/>
    </location>
</feature>
<dbReference type="GO" id="GO:0005516">
    <property type="term" value="F:calmodulin binding"/>
    <property type="evidence" value="ECO:0007669"/>
    <property type="project" value="UniProtKB-KW"/>
</dbReference>
<dbReference type="PROSITE" id="PS50096">
    <property type="entry name" value="IQ"/>
    <property type="match status" value="1"/>
</dbReference>
<comment type="caution">
    <text evidence="5">The sequence shown here is derived from an EMBL/GenBank/DDBJ whole genome shotgun (WGS) entry which is preliminary data.</text>
</comment>
<feature type="region of interest" description="Disordered" evidence="4">
    <location>
        <begin position="147"/>
        <end position="167"/>
    </location>
</feature>
<organism evidence="5 6">
    <name type="scientific">Lecanosticta acicola</name>
    <dbReference type="NCBI Taxonomy" id="111012"/>
    <lineage>
        <taxon>Eukaryota</taxon>
        <taxon>Fungi</taxon>
        <taxon>Dikarya</taxon>
        <taxon>Ascomycota</taxon>
        <taxon>Pezizomycotina</taxon>
        <taxon>Dothideomycetes</taxon>
        <taxon>Dothideomycetidae</taxon>
        <taxon>Mycosphaerellales</taxon>
        <taxon>Mycosphaerellaceae</taxon>
        <taxon>Lecanosticta</taxon>
    </lineage>
</organism>
<dbReference type="GO" id="GO:0000922">
    <property type="term" value="C:spindle pole"/>
    <property type="evidence" value="ECO:0007669"/>
    <property type="project" value="TreeGrafter"/>
</dbReference>
<keyword evidence="3" id="KW-0112">Calmodulin-binding</keyword>
<accession>A0AAI8YXR8</accession>